<dbReference type="GeneID" id="60060858"/>
<dbReference type="InterPro" id="IPR036388">
    <property type="entry name" value="WH-like_DNA-bd_sf"/>
</dbReference>
<dbReference type="PANTHER" id="PTHR33602:SF1">
    <property type="entry name" value="REGULATORY PROTEIN RECX FAMILY PROTEIN"/>
    <property type="match status" value="1"/>
</dbReference>
<dbReference type="PATRIC" id="fig|1121098.3.peg.3332"/>
<dbReference type="InterPro" id="IPR053925">
    <property type="entry name" value="RecX_HTH_3rd"/>
</dbReference>
<name>U6R9C9_9BACT</name>
<dbReference type="EMBL" id="AQHY01000039">
    <property type="protein sequence ID" value="EOA52637.1"/>
    <property type="molecule type" value="Genomic_DNA"/>
</dbReference>
<keyword evidence="8" id="KW-1185">Reference proteome</keyword>
<evidence type="ECO:0000256" key="3">
    <source>
        <dbReference type="ARBA" id="ARBA00018111"/>
    </source>
</evidence>
<dbReference type="Gene3D" id="1.10.10.10">
    <property type="entry name" value="Winged helix-like DNA-binding domain superfamily/Winged helix DNA-binding domain"/>
    <property type="match status" value="2"/>
</dbReference>
<dbReference type="Pfam" id="PF02631">
    <property type="entry name" value="RecX_HTH2"/>
    <property type="match status" value="1"/>
</dbReference>
<dbReference type="Proteomes" id="UP000017831">
    <property type="component" value="Unassembled WGS sequence"/>
</dbReference>
<dbReference type="HOGENOM" id="CLU_066607_5_2_10"/>
<evidence type="ECO:0000256" key="2">
    <source>
        <dbReference type="ARBA" id="ARBA00009695"/>
    </source>
</evidence>
<dbReference type="PANTHER" id="PTHR33602">
    <property type="entry name" value="REGULATORY PROTEIN RECX FAMILY PROTEIN"/>
    <property type="match status" value="1"/>
</dbReference>
<dbReference type="RefSeq" id="WP_005943771.1">
    <property type="nucleotide sequence ID" value="NZ_KB890331.1"/>
</dbReference>
<dbReference type="GO" id="GO:0006282">
    <property type="term" value="P:regulation of DNA repair"/>
    <property type="evidence" value="ECO:0007669"/>
    <property type="project" value="InterPro"/>
</dbReference>
<evidence type="ECO:0000313" key="7">
    <source>
        <dbReference type="EMBL" id="EOA52637.1"/>
    </source>
</evidence>
<proteinExistence type="inferred from homology"/>
<evidence type="ECO:0000256" key="1">
    <source>
        <dbReference type="ARBA" id="ARBA00004496"/>
    </source>
</evidence>
<dbReference type="InterPro" id="IPR003783">
    <property type="entry name" value="Regulatory_RecX"/>
</dbReference>
<reference evidence="7 8" key="1">
    <citation type="submission" date="2013-04" db="EMBL/GenBank/DDBJ databases">
        <title>The Genome Sequence of Bacteroides massiliensis DSM 17679.</title>
        <authorList>
            <consortium name="The Broad Institute Genomics Platform"/>
            <person name="Earl A."/>
            <person name="Ward D."/>
            <person name="Feldgarden M."/>
            <person name="Gevers D."/>
            <person name="Martens E."/>
            <person name="Fenner L."/>
            <person name="Roux V."/>
            <person name="Mallet M.N."/>
            <person name="Raoult D."/>
            <person name="Walker B."/>
            <person name="Young S."/>
            <person name="Zeng Q."/>
            <person name="Gargeya S."/>
            <person name="Fitzgerald M."/>
            <person name="Haas B."/>
            <person name="Abouelleil A."/>
            <person name="Allen A.W."/>
            <person name="Alvarado L."/>
            <person name="Arachchi H.M."/>
            <person name="Berlin A.M."/>
            <person name="Chapman S.B."/>
            <person name="Gainer-Dewar J."/>
            <person name="Goldberg J."/>
            <person name="Griggs A."/>
            <person name="Gujja S."/>
            <person name="Hansen M."/>
            <person name="Howarth C."/>
            <person name="Imamovic A."/>
            <person name="Ireland A."/>
            <person name="Larimer J."/>
            <person name="McCowan C."/>
            <person name="Murphy C."/>
            <person name="Pearson M."/>
            <person name="Poon T.W."/>
            <person name="Priest M."/>
            <person name="Roberts A."/>
            <person name="Saif S."/>
            <person name="Shea T."/>
            <person name="Sisk P."/>
            <person name="Sykes S."/>
            <person name="Wortman J."/>
            <person name="Nusbaum C."/>
            <person name="Birren B."/>
        </authorList>
    </citation>
    <scope>NUCLEOTIDE SEQUENCE [LARGE SCALE GENOMIC DNA]</scope>
    <source>
        <strain evidence="8">B84634 / Timone 84634 / DSM 17679 / JCM 13223</strain>
    </source>
</reference>
<sequence>MKKECSENEVRNKAEAYCSSVERCVSEVEAKLEQWGADNGIKERVIEHLIKEKYIDQQRYCAAFVRDKYRFNQWGRMKIVQALRLKKIPANMISLGLEAIDESEYLSILSGLIEQKKRSVKANTDYERNGKLIRFAIGRGFEMEEILRCVKQVDADVEYLG</sequence>
<organism evidence="7 8">
    <name type="scientific">Phocaeicola massiliensis B84634 = Timone 84634 = DSM 17679 = JCM 13223</name>
    <dbReference type="NCBI Taxonomy" id="1121098"/>
    <lineage>
        <taxon>Bacteria</taxon>
        <taxon>Pseudomonadati</taxon>
        <taxon>Bacteroidota</taxon>
        <taxon>Bacteroidia</taxon>
        <taxon>Bacteroidales</taxon>
        <taxon>Bacteroidaceae</taxon>
        <taxon>Phocaeicola</taxon>
    </lineage>
</organism>
<accession>U6R9C9</accession>
<evidence type="ECO:0000259" key="6">
    <source>
        <dbReference type="Pfam" id="PF21981"/>
    </source>
</evidence>
<keyword evidence="4" id="KW-0963">Cytoplasm</keyword>
<dbReference type="eggNOG" id="COG2137">
    <property type="taxonomic scope" value="Bacteria"/>
</dbReference>
<evidence type="ECO:0000256" key="4">
    <source>
        <dbReference type="ARBA" id="ARBA00022490"/>
    </source>
</evidence>
<comment type="subcellular location">
    <subcellularLocation>
        <location evidence="1">Cytoplasm</location>
    </subcellularLocation>
</comment>
<dbReference type="GO" id="GO:0005737">
    <property type="term" value="C:cytoplasm"/>
    <property type="evidence" value="ECO:0007669"/>
    <property type="project" value="UniProtKB-SubCell"/>
</dbReference>
<evidence type="ECO:0000259" key="5">
    <source>
        <dbReference type="Pfam" id="PF02631"/>
    </source>
</evidence>
<protein>
    <recommendedName>
        <fullName evidence="3">Regulatory protein RecX</fullName>
    </recommendedName>
</protein>
<feature type="domain" description="RecX second three-helical" evidence="5">
    <location>
        <begin position="56"/>
        <end position="94"/>
    </location>
</feature>
<dbReference type="STRING" id="1121098.HMPREF1534_03288"/>
<dbReference type="AlphaFoldDB" id="U6R9C9"/>
<feature type="domain" description="RecX third three-helical" evidence="6">
    <location>
        <begin position="104"/>
        <end position="149"/>
    </location>
</feature>
<comment type="caution">
    <text evidence="7">The sequence shown here is derived from an EMBL/GenBank/DDBJ whole genome shotgun (WGS) entry which is preliminary data.</text>
</comment>
<gene>
    <name evidence="7" type="ORF">HMPREF1534_03288</name>
</gene>
<evidence type="ECO:0000313" key="8">
    <source>
        <dbReference type="Proteomes" id="UP000017831"/>
    </source>
</evidence>
<dbReference type="OrthoDB" id="1523826at2"/>
<dbReference type="Pfam" id="PF21981">
    <property type="entry name" value="RecX_HTH3"/>
    <property type="match status" value="1"/>
</dbReference>
<dbReference type="InterPro" id="IPR053924">
    <property type="entry name" value="RecX_HTH_2nd"/>
</dbReference>
<comment type="similarity">
    <text evidence="2">Belongs to the RecX family.</text>
</comment>